<evidence type="ECO:0000313" key="1">
    <source>
        <dbReference type="EMBL" id="VDO26600.1"/>
    </source>
</evidence>
<reference evidence="3" key="1">
    <citation type="submission" date="2016-06" db="UniProtKB">
        <authorList>
            <consortium name="WormBaseParasite"/>
        </authorList>
    </citation>
    <scope>IDENTIFICATION</scope>
</reference>
<sequence>MGNLQVRIKIWPIFDWSLTMRRRALAMSIGKLKFLKTQKGVQEPEKAVNLKDEAFAVTHNHLITSSSLDDC</sequence>
<organism evidence="3">
    <name type="scientific">Onchocerca flexuosa</name>
    <dbReference type="NCBI Taxonomy" id="387005"/>
    <lineage>
        <taxon>Eukaryota</taxon>
        <taxon>Metazoa</taxon>
        <taxon>Ecdysozoa</taxon>
        <taxon>Nematoda</taxon>
        <taxon>Chromadorea</taxon>
        <taxon>Rhabditida</taxon>
        <taxon>Spirurina</taxon>
        <taxon>Spiruromorpha</taxon>
        <taxon>Filarioidea</taxon>
        <taxon>Onchocercidae</taxon>
        <taxon>Onchocerca</taxon>
    </lineage>
</organism>
<dbReference type="Proteomes" id="UP000267606">
    <property type="component" value="Unassembled WGS sequence"/>
</dbReference>
<proteinExistence type="predicted"/>
<evidence type="ECO:0000313" key="3">
    <source>
        <dbReference type="WBParaSite" id="OFLC_0000065901-mRNA-1"/>
    </source>
</evidence>
<name>A0A183GZK0_9BILA</name>
<evidence type="ECO:0000313" key="2">
    <source>
        <dbReference type="Proteomes" id="UP000267606"/>
    </source>
</evidence>
<dbReference type="WBParaSite" id="OFLC_0000065901-mRNA-1">
    <property type="protein sequence ID" value="OFLC_0000065901-mRNA-1"/>
    <property type="gene ID" value="OFLC_0000065901"/>
</dbReference>
<gene>
    <name evidence="1" type="ORF">OFLC_LOCUS660</name>
</gene>
<dbReference type="EMBL" id="UZAJ01000239">
    <property type="protein sequence ID" value="VDO26600.1"/>
    <property type="molecule type" value="Genomic_DNA"/>
</dbReference>
<dbReference type="AlphaFoldDB" id="A0A183GZK0"/>
<protein>
    <submittedName>
        <fullName evidence="3">Ovule protein</fullName>
    </submittedName>
</protein>
<accession>A0A183GZK0</accession>
<reference evidence="1 2" key="2">
    <citation type="submission" date="2018-11" db="EMBL/GenBank/DDBJ databases">
        <authorList>
            <consortium name="Pathogen Informatics"/>
        </authorList>
    </citation>
    <scope>NUCLEOTIDE SEQUENCE [LARGE SCALE GENOMIC DNA]</scope>
</reference>
<keyword evidence="2" id="KW-1185">Reference proteome</keyword>